<dbReference type="GO" id="GO:0009231">
    <property type="term" value="P:riboflavin biosynthetic process"/>
    <property type="evidence" value="ECO:0007669"/>
    <property type="project" value="InterPro"/>
</dbReference>
<comment type="similarity">
    <text evidence="3">Belongs to the flavokinase family.</text>
</comment>
<evidence type="ECO:0000256" key="7">
    <source>
        <dbReference type="ARBA" id="ARBA00022643"/>
    </source>
</evidence>
<evidence type="ECO:0000256" key="2">
    <source>
        <dbReference type="ARBA" id="ARBA00005201"/>
    </source>
</evidence>
<evidence type="ECO:0000313" key="14">
    <source>
        <dbReference type="EMBL" id="CDO54683.1"/>
    </source>
</evidence>
<dbReference type="EC" id="2.7.1.26" evidence="4"/>
<name>A0A0J9XBP9_GEOCN</name>
<reference evidence="15" key="2">
    <citation type="journal article" date="2020" name="Front. Microbiol.">
        <title>Phenotypic and Genetic Characterization of the Cheese Ripening Yeast Geotrichum candidum.</title>
        <authorList>
            <person name="Perkins V."/>
            <person name="Vignola S."/>
            <person name="Lessard M.H."/>
            <person name="Plante P.L."/>
            <person name="Corbeil J."/>
            <person name="Dugat-Bony E."/>
            <person name="Frenette M."/>
            <person name="Labrie S."/>
        </authorList>
    </citation>
    <scope>NUCLEOTIDE SEQUENCE</scope>
    <source>
        <strain evidence="15">LMA-70</strain>
    </source>
</reference>
<keyword evidence="9" id="KW-0547">Nucleotide-binding</keyword>
<comment type="function">
    <text evidence="1">Catalyzes the phosphorylation of riboflavin (vitamin B2) to form flavin mononucleotide (FMN) coenzyme.</text>
</comment>
<dbReference type="Pfam" id="PF01687">
    <property type="entry name" value="Flavokinase"/>
    <property type="match status" value="1"/>
</dbReference>
<comment type="caution">
    <text evidence="14">The sequence shown here is derived from an EMBL/GenBank/DDBJ whole genome shotgun (WGS) entry which is preliminary data.</text>
</comment>
<evidence type="ECO:0000256" key="1">
    <source>
        <dbReference type="ARBA" id="ARBA00003572"/>
    </source>
</evidence>
<keyword evidence="6" id="KW-0285">Flavoprotein</keyword>
<feature type="domain" description="Riboflavin kinase" evidence="13">
    <location>
        <begin position="25"/>
        <end position="199"/>
    </location>
</feature>
<evidence type="ECO:0000256" key="11">
    <source>
        <dbReference type="ARBA" id="ARBA00029960"/>
    </source>
</evidence>
<evidence type="ECO:0000313" key="15">
    <source>
        <dbReference type="EMBL" id="KAF5103274.1"/>
    </source>
</evidence>
<dbReference type="GO" id="GO:0009398">
    <property type="term" value="P:FMN biosynthetic process"/>
    <property type="evidence" value="ECO:0007669"/>
    <property type="project" value="UniProtKB-UniPathway"/>
</dbReference>
<keyword evidence="16" id="KW-1185">Reference proteome</keyword>
<dbReference type="Proteomes" id="UP000242525">
    <property type="component" value="Unassembled WGS sequence"/>
</dbReference>
<evidence type="ECO:0000256" key="6">
    <source>
        <dbReference type="ARBA" id="ARBA00022630"/>
    </source>
</evidence>
<dbReference type="SUPFAM" id="SSF82114">
    <property type="entry name" value="Riboflavin kinase-like"/>
    <property type="match status" value="1"/>
</dbReference>
<comment type="pathway">
    <text evidence="2">Cofactor biosynthesis; FMN biosynthesis; FMN from riboflavin (ATP route): step 1/1.</text>
</comment>
<keyword evidence="14" id="KW-0418">Kinase</keyword>
<dbReference type="EMBL" id="QQZK01000024">
    <property type="protein sequence ID" value="KAF5103274.1"/>
    <property type="molecule type" value="Genomic_DNA"/>
</dbReference>
<evidence type="ECO:0000256" key="5">
    <source>
        <dbReference type="ARBA" id="ARBA00017394"/>
    </source>
</evidence>
<dbReference type="PANTHER" id="PTHR22749">
    <property type="entry name" value="RIBOFLAVIN KINASE/FMN ADENYLYLTRANSFERASE"/>
    <property type="match status" value="1"/>
</dbReference>
<accession>A0A0J9XBP9</accession>
<evidence type="ECO:0000256" key="8">
    <source>
        <dbReference type="ARBA" id="ARBA00022679"/>
    </source>
</evidence>
<dbReference type="SMART" id="SM00904">
    <property type="entry name" value="Flavokinase"/>
    <property type="match status" value="1"/>
</dbReference>
<dbReference type="Proteomes" id="UP000750522">
    <property type="component" value="Unassembled WGS sequence"/>
</dbReference>
<evidence type="ECO:0000256" key="12">
    <source>
        <dbReference type="SAM" id="MobiDB-lite"/>
    </source>
</evidence>
<proteinExistence type="inferred from homology"/>
<keyword evidence="8" id="KW-0808">Transferase</keyword>
<dbReference type="InterPro" id="IPR023465">
    <property type="entry name" value="Riboflavin_kinase_dom_sf"/>
</dbReference>
<dbReference type="OrthoDB" id="276388at2759"/>
<dbReference type="AlphaFoldDB" id="A0A0J9XBP9"/>
<keyword evidence="7" id="KW-0288">FMN</keyword>
<dbReference type="UniPathway" id="UPA00276">
    <property type="reaction ID" value="UER00406"/>
</dbReference>
<keyword evidence="10" id="KW-0067">ATP-binding</keyword>
<dbReference type="GO" id="GO:0005739">
    <property type="term" value="C:mitochondrion"/>
    <property type="evidence" value="ECO:0007669"/>
    <property type="project" value="TreeGrafter"/>
</dbReference>
<gene>
    <name evidence="14" type="ORF">BN980_GECA08s03101g</name>
    <name evidence="15" type="ORF">DV451_001569</name>
</gene>
<feature type="region of interest" description="Disordered" evidence="12">
    <location>
        <begin position="1"/>
        <end position="27"/>
    </location>
</feature>
<organism evidence="14 16">
    <name type="scientific">Geotrichum candidum</name>
    <name type="common">Oospora lactis</name>
    <name type="synonym">Dipodascus geotrichum</name>
    <dbReference type="NCBI Taxonomy" id="1173061"/>
    <lineage>
        <taxon>Eukaryota</taxon>
        <taxon>Fungi</taxon>
        <taxon>Dikarya</taxon>
        <taxon>Ascomycota</taxon>
        <taxon>Saccharomycotina</taxon>
        <taxon>Dipodascomycetes</taxon>
        <taxon>Dipodascales</taxon>
        <taxon>Dipodascaceae</taxon>
        <taxon>Geotrichum</taxon>
    </lineage>
</organism>
<dbReference type="STRING" id="1173061.A0A0J9XBP9"/>
<dbReference type="PANTHER" id="PTHR22749:SF6">
    <property type="entry name" value="RIBOFLAVIN KINASE"/>
    <property type="match status" value="1"/>
</dbReference>
<evidence type="ECO:0000256" key="9">
    <source>
        <dbReference type="ARBA" id="ARBA00022741"/>
    </source>
</evidence>
<dbReference type="InterPro" id="IPR015865">
    <property type="entry name" value="Riboflavin_kinase_bac/euk"/>
</dbReference>
<dbReference type="InterPro" id="IPR023468">
    <property type="entry name" value="Riboflavin_kinase"/>
</dbReference>
<evidence type="ECO:0000259" key="13">
    <source>
        <dbReference type="SMART" id="SM00904"/>
    </source>
</evidence>
<dbReference type="EMBL" id="CCBN010000008">
    <property type="protein sequence ID" value="CDO54683.1"/>
    <property type="molecule type" value="Genomic_DNA"/>
</dbReference>
<reference evidence="14 16" key="1">
    <citation type="submission" date="2014-03" db="EMBL/GenBank/DDBJ databases">
        <authorList>
            <person name="Casaregola S."/>
        </authorList>
    </citation>
    <scope>NUCLEOTIDE SEQUENCE [LARGE SCALE GENOMIC DNA]</scope>
    <source>
        <strain evidence="14 16">CLIB 918</strain>
    </source>
</reference>
<evidence type="ECO:0000256" key="4">
    <source>
        <dbReference type="ARBA" id="ARBA00012105"/>
    </source>
</evidence>
<evidence type="ECO:0000313" key="16">
    <source>
        <dbReference type="Proteomes" id="UP000242525"/>
    </source>
</evidence>
<sequence>MSDTQKVSLDRTATRPTIVGPETPEPPYPLYSAGDVDVIAGFGRGSSDLGIPTANIPREAYVDMLAAIKQECGHDTGIYYGWVAVSPNPQTETDAAGEKTVTTANNREIKYNFGTKLEPGVDTGVVLPMVMSVGLNPFYHNQDLSAEIHIIHKFRETFYGAKLRFIILGYIRPELDYVSVEALINDINFDIKVALNSLARPDYAKLKDDAFFKH</sequence>
<dbReference type="GO" id="GO:0005524">
    <property type="term" value="F:ATP binding"/>
    <property type="evidence" value="ECO:0007669"/>
    <property type="project" value="UniProtKB-KW"/>
</dbReference>
<dbReference type="Gene3D" id="2.40.30.30">
    <property type="entry name" value="Riboflavin kinase-like"/>
    <property type="match status" value="1"/>
</dbReference>
<evidence type="ECO:0000256" key="10">
    <source>
        <dbReference type="ARBA" id="ARBA00022840"/>
    </source>
</evidence>
<evidence type="ECO:0000256" key="3">
    <source>
        <dbReference type="ARBA" id="ARBA00010108"/>
    </source>
</evidence>
<dbReference type="GO" id="GO:0008531">
    <property type="term" value="F:riboflavin kinase activity"/>
    <property type="evidence" value="ECO:0007669"/>
    <property type="project" value="UniProtKB-EC"/>
</dbReference>
<reference evidence="15" key="3">
    <citation type="submission" date="2020-01" db="EMBL/GenBank/DDBJ databases">
        <authorList>
            <person name="Perkins V."/>
            <person name="Lessard M.-H."/>
            <person name="Dugat-Bony E."/>
            <person name="Frenette M."/>
            <person name="Labrie S."/>
        </authorList>
    </citation>
    <scope>NUCLEOTIDE SEQUENCE</scope>
    <source>
        <strain evidence="15">LMA-70</strain>
    </source>
</reference>
<protein>
    <recommendedName>
        <fullName evidence="5">Riboflavin kinase</fullName>
        <ecNumber evidence="4">2.7.1.26</ecNumber>
    </recommendedName>
    <alternativeName>
        <fullName evidence="11">Flavin mononucleotide kinase 1</fullName>
    </alternativeName>
</protein>